<dbReference type="EMBL" id="JXKG01000001">
    <property type="protein sequence ID" value="OJG16590.1"/>
    <property type="molecule type" value="Genomic_DNA"/>
</dbReference>
<dbReference type="PROSITE" id="PS50928">
    <property type="entry name" value="ABC_TM1"/>
    <property type="match status" value="1"/>
</dbReference>
<comment type="caution">
    <text evidence="9">The sequence shown here is derived from an EMBL/GenBank/DDBJ whole genome shotgun (WGS) entry which is preliminary data.</text>
</comment>
<sequence>MQSLLEKYFPNVLAIPDEFIEATKQTLYMSFWTALVGGVFGIILGVILVVSRPEGILPNHLLYSILDKLINIIRSIPFIIMLSLLAIVTRFVVGTTIGEKAALVPLVVGVVPFFARQIENALLEVDQGVIEAAESMGTSPLGIIFRVYLLEGLPGIVRVSALTIINVIGLTTMAGAVGAGGLGNLAISRGYNRFQTDVTIVATLLILILVFISQFISNQVIKKISH</sequence>
<name>A0A1L8R9Y9_9ENTE</name>
<organism evidence="9 11">
    <name type="scientific">Enterococcus canintestini</name>
    <dbReference type="NCBI Taxonomy" id="317010"/>
    <lineage>
        <taxon>Bacteria</taxon>
        <taxon>Bacillati</taxon>
        <taxon>Bacillota</taxon>
        <taxon>Bacilli</taxon>
        <taxon>Lactobacillales</taxon>
        <taxon>Enterococcaceae</taxon>
        <taxon>Enterococcus</taxon>
    </lineage>
</organism>
<evidence type="ECO:0000256" key="6">
    <source>
        <dbReference type="ARBA" id="ARBA00023136"/>
    </source>
</evidence>
<evidence type="ECO:0000256" key="2">
    <source>
        <dbReference type="ARBA" id="ARBA00022448"/>
    </source>
</evidence>
<comment type="similarity">
    <text evidence="7">Belongs to the binding-protein-dependent transport system permease family.</text>
</comment>
<dbReference type="EMBL" id="LHUG01000013">
    <property type="protein sequence ID" value="PAB00004.1"/>
    <property type="molecule type" value="Genomic_DNA"/>
</dbReference>
<dbReference type="GO" id="GO:0048473">
    <property type="term" value="P:D-methionine transmembrane transport"/>
    <property type="evidence" value="ECO:0007669"/>
    <property type="project" value="TreeGrafter"/>
</dbReference>
<accession>A0A1L8R9Y9</accession>
<keyword evidence="6 7" id="KW-0472">Membrane</keyword>
<evidence type="ECO:0000313" key="12">
    <source>
        <dbReference type="Proteomes" id="UP000216797"/>
    </source>
</evidence>
<feature type="domain" description="ABC transmembrane type-1" evidence="8">
    <location>
        <begin position="23"/>
        <end position="217"/>
    </location>
</feature>
<dbReference type="RefSeq" id="WP_071863557.1">
    <property type="nucleotide sequence ID" value="NZ_JBHLVQ010000015.1"/>
</dbReference>
<dbReference type="AlphaFoldDB" id="A0A1L8R9Y9"/>
<dbReference type="PANTHER" id="PTHR30450:SF1">
    <property type="entry name" value="D-METHIONINE TRANSPORT SYSTEM PERMEASE PROTEIN METI-RELATED"/>
    <property type="match status" value="1"/>
</dbReference>
<reference evidence="10 12" key="2">
    <citation type="submission" date="2015-08" db="EMBL/GenBank/DDBJ databases">
        <title>Enterococcus genome sequence.</title>
        <authorList>
            <person name="Acedo J.Z."/>
            <person name="Vederas J.C."/>
        </authorList>
    </citation>
    <scope>NUCLEOTIDE SEQUENCE [LARGE SCALE GENOMIC DNA]</scope>
    <source>
        <strain evidence="10 12">49</strain>
    </source>
</reference>
<feature type="transmembrane region" description="Helical" evidence="7">
    <location>
        <begin position="31"/>
        <end position="51"/>
    </location>
</feature>
<proteinExistence type="inferred from homology"/>
<comment type="subcellular location">
    <subcellularLocation>
        <location evidence="1 7">Cell membrane</location>
        <topology evidence="1 7">Multi-pass membrane protein</topology>
    </subcellularLocation>
</comment>
<feature type="transmembrane region" description="Helical" evidence="7">
    <location>
        <begin position="198"/>
        <end position="216"/>
    </location>
</feature>
<dbReference type="CDD" id="cd06261">
    <property type="entry name" value="TM_PBP2"/>
    <property type="match status" value="1"/>
</dbReference>
<dbReference type="GO" id="GO:0005886">
    <property type="term" value="C:plasma membrane"/>
    <property type="evidence" value="ECO:0007669"/>
    <property type="project" value="UniProtKB-SubCell"/>
</dbReference>
<dbReference type="InterPro" id="IPR051322">
    <property type="entry name" value="AA_ABC_Transporter_Permease"/>
</dbReference>
<keyword evidence="4 7" id="KW-0812">Transmembrane</keyword>
<feature type="transmembrane region" description="Helical" evidence="7">
    <location>
        <begin position="72"/>
        <end position="93"/>
    </location>
</feature>
<evidence type="ECO:0000256" key="5">
    <source>
        <dbReference type="ARBA" id="ARBA00022989"/>
    </source>
</evidence>
<evidence type="ECO:0000256" key="1">
    <source>
        <dbReference type="ARBA" id="ARBA00004651"/>
    </source>
</evidence>
<dbReference type="OrthoDB" id="9793490at2"/>
<protein>
    <submittedName>
        <fullName evidence="9 10">ABC transporter permease</fullName>
    </submittedName>
</protein>
<dbReference type="InterPro" id="IPR000515">
    <property type="entry name" value="MetI-like"/>
</dbReference>
<evidence type="ECO:0000259" key="8">
    <source>
        <dbReference type="PROSITE" id="PS50928"/>
    </source>
</evidence>
<evidence type="ECO:0000256" key="7">
    <source>
        <dbReference type="RuleBase" id="RU363032"/>
    </source>
</evidence>
<dbReference type="Proteomes" id="UP000182835">
    <property type="component" value="Unassembled WGS sequence"/>
</dbReference>
<dbReference type="STRING" id="317010.RU96_GL000057"/>
<keyword evidence="5 7" id="KW-1133">Transmembrane helix</keyword>
<evidence type="ECO:0000256" key="4">
    <source>
        <dbReference type="ARBA" id="ARBA00022692"/>
    </source>
</evidence>
<dbReference type="Pfam" id="PF00528">
    <property type="entry name" value="BPD_transp_1"/>
    <property type="match status" value="1"/>
</dbReference>
<gene>
    <name evidence="10" type="ORF">AKL21_11915</name>
    <name evidence="9" type="ORF">RU96_GL000057</name>
</gene>
<dbReference type="InterPro" id="IPR035906">
    <property type="entry name" value="MetI-like_sf"/>
</dbReference>
<reference evidence="9 11" key="1">
    <citation type="submission" date="2014-12" db="EMBL/GenBank/DDBJ databases">
        <title>Draft genome sequences of 29 type strains of Enterococci.</title>
        <authorList>
            <person name="Zhong Z."/>
            <person name="Sun Z."/>
            <person name="Liu W."/>
            <person name="Zhang W."/>
            <person name="Zhang H."/>
        </authorList>
    </citation>
    <scope>NUCLEOTIDE SEQUENCE [LARGE SCALE GENOMIC DNA]</scope>
    <source>
        <strain evidence="9 11">DSM 21207</strain>
    </source>
</reference>
<keyword evidence="12" id="KW-1185">Reference proteome</keyword>
<evidence type="ECO:0000313" key="10">
    <source>
        <dbReference type="EMBL" id="PAB00004.1"/>
    </source>
</evidence>
<keyword evidence="3" id="KW-1003">Cell membrane</keyword>
<evidence type="ECO:0000313" key="11">
    <source>
        <dbReference type="Proteomes" id="UP000182835"/>
    </source>
</evidence>
<dbReference type="Proteomes" id="UP000216797">
    <property type="component" value="Unassembled WGS sequence"/>
</dbReference>
<dbReference type="PANTHER" id="PTHR30450">
    <property type="entry name" value="ABC TRANSPORTER PERMEASE"/>
    <property type="match status" value="1"/>
</dbReference>
<feature type="transmembrane region" description="Helical" evidence="7">
    <location>
        <begin position="159"/>
        <end position="186"/>
    </location>
</feature>
<evidence type="ECO:0000313" key="9">
    <source>
        <dbReference type="EMBL" id="OJG16590.1"/>
    </source>
</evidence>
<dbReference type="SUPFAM" id="SSF161098">
    <property type="entry name" value="MetI-like"/>
    <property type="match status" value="1"/>
</dbReference>
<keyword evidence="2 7" id="KW-0813">Transport</keyword>
<evidence type="ECO:0000256" key="3">
    <source>
        <dbReference type="ARBA" id="ARBA00022475"/>
    </source>
</evidence>
<dbReference type="Gene3D" id="1.10.3720.10">
    <property type="entry name" value="MetI-like"/>
    <property type="match status" value="1"/>
</dbReference>